<reference evidence="1" key="1">
    <citation type="submission" date="2020-07" db="EMBL/GenBank/DDBJ databases">
        <title>Multicomponent nature underlies the extraordinary mechanical properties of spider dragline silk.</title>
        <authorList>
            <person name="Kono N."/>
            <person name="Nakamura H."/>
            <person name="Mori M."/>
            <person name="Yoshida Y."/>
            <person name="Ohtoshi R."/>
            <person name="Malay A.D."/>
            <person name="Moran D.A.P."/>
            <person name="Tomita M."/>
            <person name="Numata K."/>
            <person name="Arakawa K."/>
        </authorList>
    </citation>
    <scope>NUCLEOTIDE SEQUENCE</scope>
</reference>
<gene>
    <name evidence="1" type="primary">pif1_106</name>
    <name evidence="1" type="ORF">TNCT_428661</name>
</gene>
<keyword evidence="1" id="KW-0067">ATP-binding</keyword>
<dbReference type="AlphaFoldDB" id="A0A8X6M1R9"/>
<accession>A0A8X6M1R9</accession>
<evidence type="ECO:0000313" key="1">
    <source>
        <dbReference type="EMBL" id="GFR30100.1"/>
    </source>
</evidence>
<sequence length="87" mass="10235">MHILKQLEIVFNHAHAFSVLENPEEFVEVEFEDEVTERAMTNEQFQNVCAVMNLRQREIFNTITHIVQGQMNRSLDRIRMFVTGGIL</sequence>
<protein>
    <submittedName>
        <fullName evidence="1">ATP-dependent DNA helicase</fullName>
    </submittedName>
</protein>
<keyword evidence="1" id="KW-0347">Helicase</keyword>
<dbReference type="Proteomes" id="UP000887116">
    <property type="component" value="Unassembled WGS sequence"/>
</dbReference>
<keyword evidence="1" id="KW-0378">Hydrolase</keyword>
<organism evidence="1 2">
    <name type="scientific">Trichonephila clavata</name>
    <name type="common">Joro spider</name>
    <name type="synonym">Nephila clavata</name>
    <dbReference type="NCBI Taxonomy" id="2740835"/>
    <lineage>
        <taxon>Eukaryota</taxon>
        <taxon>Metazoa</taxon>
        <taxon>Ecdysozoa</taxon>
        <taxon>Arthropoda</taxon>
        <taxon>Chelicerata</taxon>
        <taxon>Arachnida</taxon>
        <taxon>Araneae</taxon>
        <taxon>Araneomorphae</taxon>
        <taxon>Entelegynae</taxon>
        <taxon>Araneoidea</taxon>
        <taxon>Nephilidae</taxon>
        <taxon>Trichonephila</taxon>
    </lineage>
</organism>
<dbReference type="EMBL" id="BMAO01019360">
    <property type="protein sequence ID" value="GFR30100.1"/>
    <property type="molecule type" value="Genomic_DNA"/>
</dbReference>
<name>A0A8X6M1R9_TRICU</name>
<proteinExistence type="predicted"/>
<evidence type="ECO:0000313" key="2">
    <source>
        <dbReference type="Proteomes" id="UP000887116"/>
    </source>
</evidence>
<keyword evidence="1" id="KW-0547">Nucleotide-binding</keyword>
<keyword evidence="2" id="KW-1185">Reference proteome</keyword>
<dbReference type="GO" id="GO:0004386">
    <property type="term" value="F:helicase activity"/>
    <property type="evidence" value="ECO:0007669"/>
    <property type="project" value="UniProtKB-KW"/>
</dbReference>
<comment type="caution">
    <text evidence="1">The sequence shown here is derived from an EMBL/GenBank/DDBJ whole genome shotgun (WGS) entry which is preliminary data.</text>
</comment>